<dbReference type="Pfam" id="PF00196">
    <property type="entry name" value="GerE"/>
    <property type="match status" value="1"/>
</dbReference>
<dbReference type="InterPro" id="IPR036388">
    <property type="entry name" value="WH-like_DNA-bd_sf"/>
</dbReference>
<dbReference type="InterPro" id="IPR000792">
    <property type="entry name" value="Tscrpt_reg_LuxR_C"/>
</dbReference>
<dbReference type="SUPFAM" id="SSF46894">
    <property type="entry name" value="C-terminal effector domain of the bipartite response regulators"/>
    <property type="match status" value="1"/>
</dbReference>
<dbReference type="PROSITE" id="PS00622">
    <property type="entry name" value="HTH_LUXR_1"/>
    <property type="match status" value="1"/>
</dbReference>
<dbReference type="Proteomes" id="UP000569329">
    <property type="component" value="Unassembled WGS sequence"/>
</dbReference>
<dbReference type="Gene3D" id="1.25.40.10">
    <property type="entry name" value="Tetratricopeptide repeat domain"/>
    <property type="match status" value="1"/>
</dbReference>
<dbReference type="InterPro" id="IPR011990">
    <property type="entry name" value="TPR-like_helical_dom_sf"/>
</dbReference>
<dbReference type="CDD" id="cd06170">
    <property type="entry name" value="LuxR_C_like"/>
    <property type="match status" value="1"/>
</dbReference>
<dbReference type="InterPro" id="IPR039420">
    <property type="entry name" value="WalR-like"/>
</dbReference>
<dbReference type="SMART" id="SM00421">
    <property type="entry name" value="HTH_LUXR"/>
    <property type="match status" value="1"/>
</dbReference>
<dbReference type="GO" id="GO:0006355">
    <property type="term" value="P:regulation of DNA-templated transcription"/>
    <property type="evidence" value="ECO:0007669"/>
    <property type="project" value="InterPro"/>
</dbReference>
<keyword evidence="1 3" id="KW-0238">DNA-binding</keyword>
<dbReference type="GO" id="GO:0003677">
    <property type="term" value="F:DNA binding"/>
    <property type="evidence" value="ECO:0007669"/>
    <property type="project" value="UniProtKB-KW"/>
</dbReference>
<reference evidence="3 4" key="1">
    <citation type="submission" date="2020-07" db="EMBL/GenBank/DDBJ databases">
        <title>Sequencing the genomes of 1000 actinobacteria strains.</title>
        <authorList>
            <person name="Klenk H.-P."/>
        </authorList>
    </citation>
    <scope>NUCLEOTIDE SEQUENCE [LARGE SCALE GENOMIC DNA]</scope>
    <source>
        <strain evidence="3 4">DSM 45975</strain>
    </source>
</reference>
<dbReference type="SUPFAM" id="SSF48452">
    <property type="entry name" value="TPR-like"/>
    <property type="match status" value="1"/>
</dbReference>
<evidence type="ECO:0000313" key="3">
    <source>
        <dbReference type="EMBL" id="MBA8824554.1"/>
    </source>
</evidence>
<name>A0A839DSR8_9PSEU</name>
<accession>A0A839DSR8</accession>
<organism evidence="3 4">
    <name type="scientific">Halosaccharopolyspora lacisalsi</name>
    <dbReference type="NCBI Taxonomy" id="1000566"/>
    <lineage>
        <taxon>Bacteria</taxon>
        <taxon>Bacillati</taxon>
        <taxon>Actinomycetota</taxon>
        <taxon>Actinomycetes</taxon>
        <taxon>Pseudonocardiales</taxon>
        <taxon>Pseudonocardiaceae</taxon>
        <taxon>Halosaccharopolyspora</taxon>
    </lineage>
</organism>
<evidence type="ECO:0000259" key="2">
    <source>
        <dbReference type="PROSITE" id="PS50043"/>
    </source>
</evidence>
<proteinExistence type="predicted"/>
<dbReference type="PRINTS" id="PR00038">
    <property type="entry name" value="HTHLUXR"/>
</dbReference>
<dbReference type="InterPro" id="IPR016032">
    <property type="entry name" value="Sig_transdc_resp-reg_C-effctor"/>
</dbReference>
<feature type="domain" description="HTH luxR-type" evidence="2">
    <location>
        <begin position="811"/>
        <end position="873"/>
    </location>
</feature>
<comment type="caution">
    <text evidence="3">The sequence shown here is derived from an EMBL/GenBank/DDBJ whole genome shotgun (WGS) entry which is preliminary data.</text>
</comment>
<sequence length="873" mass="94879">MGRTTLLERTRTDPVNVGTVGIRGIEAESELSLAGLKRLLSGLPGEGGDHCAVVDRLLGPGAAPPANTAVLGGTVRRLLAESGPLLCWIDDAHLVDRASLEVLAFAARRLSTTSVLMVFTTARGVGSDSAVSGLLTGIPDLELSGLDDEAATRVLRDRVAHGVSEEPAEDLLDLACGNPLALVELATSLTLEQAAGLSPVPNVLPRDGRYRGLVRRCFLRLRGQARLWAVMVASEERLDTDTVSRAIAESGQDPESWEEAVESGLVVVDGKTAESPNEPVRSSVWAESSLAQRRQVHDLLATVLQREQDETRWTWHRAAASGEPPDSYAGELAEVANAARRREDYAISSEAFRRSAVLTPHRELRAERLLAAGHDSWLTGRARRSRALIREAHPLAASPELRGTVGLLRGSIELHDGIPERASRNLVEAADELDGTNRAATVTALMLAGEASYVAGDYPRYFTIAQRAAALRRPDDSVPVRLMLDHFAGMAATFRGGHREAAQALRRVVRLAEVVRDPASMIWASQAAFTLGDPRRSRELAIRALSTARGRGMVALVPWTLVCLALSELLLDRYSSATANAREGLRVARATGQHNFVIDHFAILALLAALRGDGEVALPYLREVADDAETRGLGRPAALGSWASACLDLTDGRPADAVDRFRLVASGNGHVNLAIRGLAAPHYVEAAARCGQRTRAARVLKSFDDWVGTTGSAARLALSHRCHALLAGSGADTDEHFHMAMRLHRRSDTRLELAKTELYYGEWLRRHREPRNSRRFFADAAKIFQQYEADHWLERTRTQLRVAGEAPRPASTAAVDVLTPQQAQISRLVARGATNREIAAELFISRRTVDHHLRNVFSKLGVRSRVELAGLVR</sequence>
<dbReference type="Gene3D" id="1.10.10.10">
    <property type="entry name" value="Winged helix-like DNA-binding domain superfamily/Winged helix DNA-binding domain"/>
    <property type="match status" value="1"/>
</dbReference>
<dbReference type="PANTHER" id="PTHR43214">
    <property type="entry name" value="TWO-COMPONENT RESPONSE REGULATOR"/>
    <property type="match status" value="1"/>
</dbReference>
<dbReference type="PANTHER" id="PTHR43214:SF42">
    <property type="entry name" value="TRANSCRIPTIONAL REGULATORY PROTEIN DESR"/>
    <property type="match status" value="1"/>
</dbReference>
<dbReference type="EMBL" id="JACGWZ010000002">
    <property type="protein sequence ID" value="MBA8824554.1"/>
    <property type="molecule type" value="Genomic_DNA"/>
</dbReference>
<protein>
    <submittedName>
        <fullName evidence="3">DNA-binding CsgD family transcriptional regulator</fullName>
    </submittedName>
</protein>
<keyword evidence="4" id="KW-1185">Reference proteome</keyword>
<gene>
    <name evidence="3" type="ORF">FHX42_001901</name>
</gene>
<evidence type="ECO:0000256" key="1">
    <source>
        <dbReference type="ARBA" id="ARBA00023125"/>
    </source>
</evidence>
<evidence type="ECO:0000313" key="4">
    <source>
        <dbReference type="Proteomes" id="UP000569329"/>
    </source>
</evidence>
<dbReference type="PROSITE" id="PS50043">
    <property type="entry name" value="HTH_LUXR_2"/>
    <property type="match status" value="1"/>
</dbReference>
<dbReference type="AlphaFoldDB" id="A0A839DSR8"/>